<dbReference type="AlphaFoldDB" id="A0AAV3YFS3"/>
<name>A0AAV3YFS3_9GAST</name>
<proteinExistence type="predicted"/>
<accession>A0AAV3YFS3</accession>
<protein>
    <submittedName>
        <fullName evidence="2">Uncharacterized protein</fullName>
    </submittedName>
</protein>
<comment type="caution">
    <text evidence="2">The sequence shown here is derived from an EMBL/GenBank/DDBJ whole genome shotgun (WGS) entry which is preliminary data.</text>
</comment>
<evidence type="ECO:0000313" key="2">
    <source>
        <dbReference type="EMBL" id="GFN81838.1"/>
    </source>
</evidence>
<feature type="compositionally biased region" description="Acidic residues" evidence="1">
    <location>
        <begin position="1"/>
        <end position="23"/>
    </location>
</feature>
<evidence type="ECO:0000256" key="1">
    <source>
        <dbReference type="SAM" id="MobiDB-lite"/>
    </source>
</evidence>
<organism evidence="2 3">
    <name type="scientific">Plakobranchus ocellatus</name>
    <dbReference type="NCBI Taxonomy" id="259542"/>
    <lineage>
        <taxon>Eukaryota</taxon>
        <taxon>Metazoa</taxon>
        <taxon>Spiralia</taxon>
        <taxon>Lophotrochozoa</taxon>
        <taxon>Mollusca</taxon>
        <taxon>Gastropoda</taxon>
        <taxon>Heterobranchia</taxon>
        <taxon>Euthyneura</taxon>
        <taxon>Panpulmonata</taxon>
        <taxon>Sacoglossa</taxon>
        <taxon>Placobranchoidea</taxon>
        <taxon>Plakobranchidae</taxon>
        <taxon>Plakobranchus</taxon>
    </lineage>
</organism>
<feature type="region of interest" description="Disordered" evidence="1">
    <location>
        <begin position="1"/>
        <end position="27"/>
    </location>
</feature>
<sequence>MVMIDGDDDDRDDCDDGDDDDNDNISNQVPLMECGLVLLDGARRQERYDEDAETAAVSARGVGSTVVSESALCLQEPFCRGFEPRYRRPGLAEGLKV</sequence>
<gene>
    <name evidence="2" type="ORF">PoB_000834400</name>
</gene>
<evidence type="ECO:0000313" key="3">
    <source>
        <dbReference type="Proteomes" id="UP000735302"/>
    </source>
</evidence>
<reference evidence="2 3" key="1">
    <citation type="journal article" date="2021" name="Elife">
        <title>Chloroplast acquisition without the gene transfer in kleptoplastic sea slugs, Plakobranchus ocellatus.</title>
        <authorList>
            <person name="Maeda T."/>
            <person name="Takahashi S."/>
            <person name="Yoshida T."/>
            <person name="Shimamura S."/>
            <person name="Takaki Y."/>
            <person name="Nagai Y."/>
            <person name="Toyoda A."/>
            <person name="Suzuki Y."/>
            <person name="Arimoto A."/>
            <person name="Ishii H."/>
            <person name="Satoh N."/>
            <person name="Nishiyama T."/>
            <person name="Hasebe M."/>
            <person name="Maruyama T."/>
            <person name="Minagawa J."/>
            <person name="Obokata J."/>
            <person name="Shigenobu S."/>
        </authorList>
    </citation>
    <scope>NUCLEOTIDE SEQUENCE [LARGE SCALE GENOMIC DNA]</scope>
</reference>
<keyword evidence="3" id="KW-1185">Reference proteome</keyword>
<dbReference type="EMBL" id="BLXT01000965">
    <property type="protein sequence ID" value="GFN81838.1"/>
    <property type="molecule type" value="Genomic_DNA"/>
</dbReference>
<dbReference type="Proteomes" id="UP000735302">
    <property type="component" value="Unassembled WGS sequence"/>
</dbReference>